<dbReference type="PANTHER" id="PTHR43593:SF1">
    <property type="entry name" value="INOSITOL 2-DEHYDROGENASE"/>
    <property type="match status" value="1"/>
</dbReference>
<sequence>MSLGVGVIGAGIMGADHARIIREETADAHLVGVADADLARAERAAAGARAVTDGMALIGAGDVDAVIVASPDPTHAPLTLAAIAAGKPVLCEKPLAVTPEDCLRIAEAEAKAGRKLVHTGFMRRFDPAYGELKAAIDGGGLGPVRLLHCLHRNQYVPGWFQPQMAITNSFVHEIDVCRWLLGAEFVAATVIPSTSDAYDPLGDPLLIVLETDAGALVSTEVSMNAEYGYHVHAEAVCARGTVAMAEPARTLTRTDGARRSGYPVNWIPRFADAYRIQARAWVAAIGQGSVDAQAADVWDGAVATILAEQIVEALRTRRRVALELPPRPQ</sequence>
<protein>
    <submittedName>
        <fullName evidence="3">Gfo/Idh/MocA family oxidoreductase</fullName>
    </submittedName>
</protein>
<dbReference type="SUPFAM" id="SSF55347">
    <property type="entry name" value="Glyceraldehyde-3-phosphate dehydrogenase-like, C-terminal domain"/>
    <property type="match status" value="1"/>
</dbReference>
<feature type="domain" description="GFO/IDH/MocA-like oxidoreductase" evidence="2">
    <location>
        <begin position="131"/>
        <end position="242"/>
    </location>
</feature>
<dbReference type="InterPro" id="IPR050424">
    <property type="entry name" value="Gfo-Idh-MocA_inositol_DH"/>
</dbReference>
<dbReference type="InterPro" id="IPR000683">
    <property type="entry name" value="Gfo/Idh/MocA-like_OxRdtase_N"/>
</dbReference>
<evidence type="ECO:0000259" key="2">
    <source>
        <dbReference type="Pfam" id="PF22725"/>
    </source>
</evidence>
<dbReference type="Pfam" id="PF01408">
    <property type="entry name" value="GFO_IDH_MocA"/>
    <property type="match status" value="1"/>
</dbReference>
<dbReference type="AlphaFoldDB" id="A0A6L5YWW9"/>
<dbReference type="InterPro" id="IPR036291">
    <property type="entry name" value="NAD(P)-bd_dom_sf"/>
</dbReference>
<dbReference type="Proteomes" id="UP000474957">
    <property type="component" value="Unassembled WGS sequence"/>
</dbReference>
<dbReference type="InterPro" id="IPR055170">
    <property type="entry name" value="GFO_IDH_MocA-like_dom"/>
</dbReference>
<dbReference type="SUPFAM" id="SSF51735">
    <property type="entry name" value="NAD(P)-binding Rossmann-fold domains"/>
    <property type="match status" value="1"/>
</dbReference>
<proteinExistence type="predicted"/>
<dbReference type="PANTHER" id="PTHR43593">
    <property type="match status" value="1"/>
</dbReference>
<dbReference type="EMBL" id="WIND01000002">
    <property type="protein sequence ID" value="MSU88821.1"/>
    <property type="molecule type" value="Genomic_DNA"/>
</dbReference>
<dbReference type="GO" id="GO:0000166">
    <property type="term" value="F:nucleotide binding"/>
    <property type="evidence" value="ECO:0007669"/>
    <property type="project" value="InterPro"/>
</dbReference>
<organism evidence="3 4">
    <name type="scientific">Halovulum marinum</name>
    <dbReference type="NCBI Taxonomy" id="2662447"/>
    <lineage>
        <taxon>Bacteria</taxon>
        <taxon>Pseudomonadati</taxon>
        <taxon>Pseudomonadota</taxon>
        <taxon>Alphaproteobacteria</taxon>
        <taxon>Rhodobacterales</taxon>
        <taxon>Paracoccaceae</taxon>
        <taxon>Halovulum</taxon>
    </lineage>
</organism>
<dbReference type="RefSeq" id="WP_325063093.1">
    <property type="nucleotide sequence ID" value="NZ_WIND01000002.1"/>
</dbReference>
<keyword evidence="4" id="KW-1185">Reference proteome</keyword>
<gene>
    <name evidence="3" type="ORF">GE300_04190</name>
</gene>
<comment type="caution">
    <text evidence="3">The sequence shown here is derived from an EMBL/GenBank/DDBJ whole genome shotgun (WGS) entry which is preliminary data.</text>
</comment>
<reference evidence="3 4" key="1">
    <citation type="submission" date="2019-10" db="EMBL/GenBank/DDBJ databases">
        <title>Cognatihalovulum marinum gen. nov. sp. nov., a new member of the family Rhodobacteraceae isolated from deep seawater of the Northwest Indian Ocean.</title>
        <authorList>
            <person name="Ruan C."/>
            <person name="Wang J."/>
            <person name="Zheng X."/>
            <person name="Song L."/>
            <person name="Zhu Y."/>
            <person name="Huang Y."/>
            <person name="Lu Z."/>
            <person name="Du W."/>
            <person name="Huang L."/>
            <person name="Dai X."/>
        </authorList>
    </citation>
    <scope>NUCLEOTIDE SEQUENCE [LARGE SCALE GENOMIC DNA]</scope>
    <source>
        <strain evidence="3 4">2CG4</strain>
    </source>
</reference>
<evidence type="ECO:0000313" key="4">
    <source>
        <dbReference type="Proteomes" id="UP000474957"/>
    </source>
</evidence>
<name>A0A6L5YWW9_9RHOB</name>
<evidence type="ECO:0000313" key="3">
    <source>
        <dbReference type="EMBL" id="MSU88821.1"/>
    </source>
</evidence>
<dbReference type="Gene3D" id="3.40.50.720">
    <property type="entry name" value="NAD(P)-binding Rossmann-like Domain"/>
    <property type="match status" value="1"/>
</dbReference>
<feature type="domain" description="Gfo/Idh/MocA-like oxidoreductase N-terminal" evidence="1">
    <location>
        <begin position="4"/>
        <end position="116"/>
    </location>
</feature>
<dbReference type="Gene3D" id="3.30.360.10">
    <property type="entry name" value="Dihydrodipicolinate Reductase, domain 2"/>
    <property type="match status" value="1"/>
</dbReference>
<dbReference type="Pfam" id="PF22725">
    <property type="entry name" value="GFO_IDH_MocA_C3"/>
    <property type="match status" value="1"/>
</dbReference>
<evidence type="ECO:0000259" key="1">
    <source>
        <dbReference type="Pfam" id="PF01408"/>
    </source>
</evidence>
<accession>A0A6L5YWW9</accession>